<sequence>MNLRRGLHTISYILVIMYVGIIFVYLRLIVVLFRKNKIVPNLLRIMLLNIVCSHLMEVFSGIVYCWFDYNIFSGFPPIVIYDMEEECDMYMLVNFLLSILIIRPIFFRLNCVAAFWPTHHGWRTLSLTSPIQSFASRRYSGLFNIKMYSNTVSVNYIFKLLRILLQLESH</sequence>
<reference evidence="3" key="1">
    <citation type="submission" date="2022-10" db="EMBL/GenBank/DDBJ databases">
        <title>Genome assembly of Pristionchus species.</title>
        <authorList>
            <person name="Yoshida K."/>
            <person name="Sommer R.J."/>
        </authorList>
    </citation>
    <scope>NUCLEOTIDE SEQUENCE [LARGE SCALE GENOMIC DNA]</scope>
    <source>
        <strain evidence="3">RS5460</strain>
    </source>
</reference>
<keyword evidence="1" id="KW-0812">Transmembrane</keyword>
<comment type="caution">
    <text evidence="2">The sequence shown here is derived from an EMBL/GenBank/DDBJ whole genome shotgun (WGS) entry which is preliminary data.</text>
</comment>
<keyword evidence="1" id="KW-1133">Transmembrane helix</keyword>
<accession>A0AAN5IA42</accession>
<proteinExistence type="predicted"/>
<name>A0AAN5IA42_9BILA</name>
<dbReference type="Proteomes" id="UP001328107">
    <property type="component" value="Unassembled WGS sequence"/>
</dbReference>
<organism evidence="2 3">
    <name type="scientific">Pristionchus mayeri</name>
    <dbReference type="NCBI Taxonomy" id="1317129"/>
    <lineage>
        <taxon>Eukaryota</taxon>
        <taxon>Metazoa</taxon>
        <taxon>Ecdysozoa</taxon>
        <taxon>Nematoda</taxon>
        <taxon>Chromadorea</taxon>
        <taxon>Rhabditida</taxon>
        <taxon>Rhabditina</taxon>
        <taxon>Diplogasteromorpha</taxon>
        <taxon>Diplogasteroidea</taxon>
        <taxon>Neodiplogasteridae</taxon>
        <taxon>Pristionchus</taxon>
    </lineage>
</organism>
<keyword evidence="1" id="KW-0472">Membrane</keyword>
<evidence type="ECO:0000256" key="1">
    <source>
        <dbReference type="SAM" id="Phobius"/>
    </source>
</evidence>
<evidence type="ECO:0000313" key="3">
    <source>
        <dbReference type="Proteomes" id="UP001328107"/>
    </source>
</evidence>
<dbReference type="AlphaFoldDB" id="A0AAN5IA42"/>
<dbReference type="EMBL" id="BTRK01000006">
    <property type="protein sequence ID" value="GMR57119.1"/>
    <property type="molecule type" value="Genomic_DNA"/>
</dbReference>
<keyword evidence="3" id="KW-1185">Reference proteome</keyword>
<protein>
    <submittedName>
        <fullName evidence="2">Uncharacterized protein</fullName>
    </submittedName>
</protein>
<feature type="transmembrane region" description="Helical" evidence="1">
    <location>
        <begin position="12"/>
        <end position="33"/>
    </location>
</feature>
<feature type="transmembrane region" description="Helical" evidence="1">
    <location>
        <begin position="89"/>
        <end position="106"/>
    </location>
</feature>
<gene>
    <name evidence="2" type="ORF">PMAYCL1PPCAC_27314</name>
</gene>
<feature type="transmembrane region" description="Helical" evidence="1">
    <location>
        <begin position="45"/>
        <end position="69"/>
    </location>
</feature>
<evidence type="ECO:0000313" key="2">
    <source>
        <dbReference type="EMBL" id="GMR57119.1"/>
    </source>
</evidence>